<dbReference type="OrthoDB" id="439245at2759"/>
<proteinExistence type="predicted"/>
<dbReference type="GeneID" id="9057487"/>
<sequence>MYVKLSERELLLAFQAGIRLNDKFAKTFSKTLIAMQDHVAKKKGKFMSSHALAGLAVLSLRREDLIRSEYFIRIAKELFERGARDSRRRKEKDGLRGLWTKAVPGEVPH</sequence>
<evidence type="ECO:0000313" key="1">
    <source>
        <dbReference type="EMBL" id="EER00989.1"/>
    </source>
</evidence>
<gene>
    <name evidence="1" type="ORF">Pmar_PMAR025713</name>
</gene>
<dbReference type="EMBL" id="GG684604">
    <property type="protein sequence ID" value="EER00989.1"/>
    <property type="molecule type" value="Genomic_DNA"/>
</dbReference>
<dbReference type="RefSeq" id="XP_002768271.1">
    <property type="nucleotide sequence ID" value="XM_002768225.1"/>
</dbReference>
<reference evidence="1 2" key="1">
    <citation type="submission" date="2008-07" db="EMBL/GenBank/DDBJ databases">
        <authorList>
            <person name="El-Sayed N."/>
            <person name="Caler E."/>
            <person name="Inman J."/>
            <person name="Amedeo P."/>
            <person name="Hass B."/>
            <person name="Wortman J."/>
        </authorList>
    </citation>
    <scope>NUCLEOTIDE SEQUENCE [LARGE SCALE GENOMIC DNA]</scope>
    <source>
        <strain evidence="2">ATCC 50983 / TXsc</strain>
    </source>
</reference>
<keyword evidence="2" id="KW-1185">Reference proteome</keyword>
<dbReference type="AlphaFoldDB" id="C5LQK4"/>
<evidence type="ECO:0000313" key="2">
    <source>
        <dbReference type="Proteomes" id="UP000007800"/>
    </source>
</evidence>
<protein>
    <submittedName>
        <fullName evidence="1">Uncharacterized protein</fullName>
    </submittedName>
</protein>
<dbReference type="InParanoid" id="C5LQK4"/>
<name>C5LQK4_PERM5</name>
<organism evidence="2">
    <name type="scientific">Perkinsus marinus (strain ATCC 50983 / TXsc)</name>
    <dbReference type="NCBI Taxonomy" id="423536"/>
    <lineage>
        <taxon>Eukaryota</taxon>
        <taxon>Sar</taxon>
        <taxon>Alveolata</taxon>
        <taxon>Perkinsozoa</taxon>
        <taxon>Perkinsea</taxon>
        <taxon>Perkinsida</taxon>
        <taxon>Perkinsidae</taxon>
        <taxon>Perkinsus</taxon>
    </lineage>
</organism>
<accession>C5LQK4</accession>
<dbReference type="Proteomes" id="UP000007800">
    <property type="component" value="Unassembled WGS sequence"/>
</dbReference>